<accession>A0A1M7YJS8</accession>
<name>A0A1M7YJS8_9BACT</name>
<gene>
    <name evidence="3" type="ORF">SAMN02745220_04770</name>
</gene>
<proteinExistence type="predicted"/>
<organism evidence="3 4">
    <name type="scientific">Desulfopila aestuarii DSM 18488</name>
    <dbReference type="NCBI Taxonomy" id="1121416"/>
    <lineage>
        <taxon>Bacteria</taxon>
        <taxon>Pseudomonadati</taxon>
        <taxon>Thermodesulfobacteriota</taxon>
        <taxon>Desulfobulbia</taxon>
        <taxon>Desulfobulbales</taxon>
        <taxon>Desulfocapsaceae</taxon>
        <taxon>Desulfopila</taxon>
    </lineage>
</organism>
<evidence type="ECO:0000256" key="1">
    <source>
        <dbReference type="SAM" id="Phobius"/>
    </source>
</evidence>
<keyword evidence="1" id="KW-1133">Transmembrane helix</keyword>
<keyword evidence="1" id="KW-0472">Membrane</keyword>
<dbReference type="PROSITE" id="PS51832">
    <property type="entry name" value="HD_GYP"/>
    <property type="match status" value="1"/>
</dbReference>
<keyword evidence="1" id="KW-0812">Transmembrane</keyword>
<feature type="transmembrane region" description="Helical" evidence="1">
    <location>
        <begin position="41"/>
        <end position="65"/>
    </location>
</feature>
<sequence>MNKQIQVYGVFVIILSLAPVMRDLIGVMFATTPGPVLHDTFWHTFLEVVFMLALTTVLALFHAGLARRNSEKVRMTQIVSIEALASLAEFRDEETASHLRRIRKYVDILVSSIDRTHAYWPQVSKTANYAQEISDAAVPRYPSLRLPISRSRRERRPSRAKTPERTLGFTWISPMSMWAVM</sequence>
<keyword evidence="4" id="KW-1185">Reference proteome</keyword>
<feature type="domain" description="HD-GYP" evidence="2">
    <location>
        <begin position="73"/>
        <end position="181"/>
    </location>
</feature>
<evidence type="ECO:0000313" key="4">
    <source>
        <dbReference type="Proteomes" id="UP000184603"/>
    </source>
</evidence>
<evidence type="ECO:0000313" key="3">
    <source>
        <dbReference type="EMBL" id="SHO52798.1"/>
    </source>
</evidence>
<dbReference type="AlphaFoldDB" id="A0A1M7YJS8"/>
<evidence type="ECO:0000259" key="2">
    <source>
        <dbReference type="PROSITE" id="PS51832"/>
    </source>
</evidence>
<dbReference type="Proteomes" id="UP000184603">
    <property type="component" value="Unassembled WGS sequence"/>
</dbReference>
<protein>
    <recommendedName>
        <fullName evidence="2">HD-GYP domain-containing protein</fullName>
    </recommendedName>
</protein>
<feature type="transmembrane region" description="Helical" evidence="1">
    <location>
        <begin position="7"/>
        <end position="29"/>
    </location>
</feature>
<dbReference type="InterPro" id="IPR037522">
    <property type="entry name" value="HD_GYP_dom"/>
</dbReference>
<dbReference type="EMBL" id="FRFE01000041">
    <property type="protein sequence ID" value="SHO52798.1"/>
    <property type="molecule type" value="Genomic_DNA"/>
</dbReference>
<reference evidence="3 4" key="1">
    <citation type="submission" date="2016-12" db="EMBL/GenBank/DDBJ databases">
        <authorList>
            <person name="Song W.-J."/>
            <person name="Kurnit D.M."/>
        </authorList>
    </citation>
    <scope>NUCLEOTIDE SEQUENCE [LARGE SCALE GENOMIC DNA]</scope>
    <source>
        <strain evidence="3 4">DSM 18488</strain>
    </source>
</reference>
<dbReference type="STRING" id="1121416.SAMN02745220_04770"/>